<dbReference type="Gene3D" id="3.30.830.10">
    <property type="entry name" value="Metalloenzyme, LuxS/M16 peptidase-like"/>
    <property type="match status" value="4"/>
</dbReference>
<evidence type="ECO:0000313" key="2">
    <source>
        <dbReference type="EMBL" id="MEQ2378957.1"/>
    </source>
</evidence>
<feature type="domain" description="Peptidase M16C associated" evidence="1">
    <location>
        <begin position="480"/>
        <end position="730"/>
    </location>
</feature>
<organism evidence="2 3">
    <name type="scientific">[Lactobacillus] rogosae</name>
    <dbReference type="NCBI Taxonomy" id="706562"/>
    <lineage>
        <taxon>Bacteria</taxon>
        <taxon>Bacillati</taxon>
        <taxon>Bacillota</taxon>
        <taxon>Clostridia</taxon>
        <taxon>Lachnospirales</taxon>
        <taxon>Lachnospiraceae</taxon>
        <taxon>Lachnospira</taxon>
    </lineage>
</organism>
<gene>
    <name evidence="2" type="ORF">WMO14_03530</name>
</gene>
<dbReference type="RefSeq" id="WP_082437064.1">
    <property type="nucleotide sequence ID" value="NZ_DAWDAH010000001.1"/>
</dbReference>
<dbReference type="InterPro" id="IPR011249">
    <property type="entry name" value="Metalloenz_LuxS/M16"/>
</dbReference>
<dbReference type="InterPro" id="IPR055130">
    <property type="entry name" value="PreP_C"/>
</dbReference>
<sequence length="991" mass="113417">MSFDVKKKIEELNKSDIISGSNARYDIVLEEELKDLNSAGIILRHKKSGARVVVISNDDNNKVFSIGFKTPPFNDTGMQHIIEHSTLCGSRKYPVKDPFVELCKGSLNTFLNAMTYPDKTVYPVASCNDTDFKNIMDVYMDAVFYPAMYEKPEIFMQEGWHYELDNADDDIKYNGVVFNEMKGAFSSPDDVLSRYTFVSLFPDTVYKNESGGDPEVIPTLKYEDFLKYHEEYYHPSNSYIYIYGDMDVNERLEYLDREYLSDFDVSDVDIHANIERQAAFDKPVYETKPYAITEDESLEDNTYLSYNAVIGTSVDAKLYLAFQILDYALVMTPGAPVKQALLDAGISTDVYSSYETSLYQPVYSIVAKNSNSKEQDRFVSVINDTLEKLVKDGINERTIEAGINYYEFKYREADYGPYPKGLMYYLTMMDSWLYDETKPFIHIEAGDTFDELKKNARNGYFEKLIKEYLLDNNHKSIISLVPEYGLEKEKEQKEADKLAEYKSTLTNDELEELVKKTKELKEYQDTPSSQEDLEKIPMLELSDIKREPAKDYNDVKSVDGIKIVHHNIFTNKIAYINMSFDTKCVPDELIPYMGLLGSTLSLMDTKNYTYPELTNEININCGGLATGTALYSDKVDFSKNTIVYEVKSKALYEKVPFVLGMMEEIMYNTRFDDYKRLKEIIARIKSRLEASLMGQGHSIAMLECCAQFSESAYYSDILRGYKYYEFIKKLDEEFEQNKTQIVDKLNKLVGYIFNKDNVIVSLTADDEGYDCFVKALSAKSCNIKDEHYNTAVRSFIPVNVKTGYTSASQVQYVARCGNFVKDGYKYTGALKVLKVIFSYDYLWINVRVKGGAYGCMSGSSRNGDFYMVSYRDPNLEKTNDIYEGAADYIRNFNVSRRDMVKFIIGTIGEIDAPLTPSAIGSRSFTHYMCNCTEDMLRKDREEVLDATVESIRELAPLIESAVGQNYLCVVGNQKQINEAADLFDEIKPLIG</sequence>
<dbReference type="SMART" id="SM01264">
    <property type="entry name" value="M16C_associated"/>
    <property type="match status" value="1"/>
</dbReference>
<proteinExistence type="predicted"/>
<keyword evidence="3" id="KW-1185">Reference proteome</keyword>
<protein>
    <submittedName>
        <fullName evidence="2">Insulinase family protein</fullName>
    </submittedName>
</protein>
<dbReference type="EMBL" id="JBBMER010000002">
    <property type="protein sequence ID" value="MEQ2378957.1"/>
    <property type="molecule type" value="Genomic_DNA"/>
</dbReference>
<dbReference type="PANTHER" id="PTHR43016:SF13">
    <property type="entry name" value="PRESEQUENCE PROTEASE, MITOCHONDRIAL"/>
    <property type="match status" value="1"/>
</dbReference>
<name>A0ABV1BT80_9FIRM</name>
<dbReference type="Pfam" id="PF08367">
    <property type="entry name" value="M16C_assoc"/>
    <property type="match status" value="1"/>
</dbReference>
<dbReference type="InterPro" id="IPR007863">
    <property type="entry name" value="Peptidase_M16_C"/>
</dbReference>
<dbReference type="PANTHER" id="PTHR43016">
    <property type="entry name" value="PRESEQUENCE PROTEASE"/>
    <property type="match status" value="1"/>
</dbReference>
<evidence type="ECO:0000313" key="3">
    <source>
        <dbReference type="Proteomes" id="UP001442364"/>
    </source>
</evidence>
<dbReference type="InterPro" id="IPR013578">
    <property type="entry name" value="Peptidase_M16C_assoc"/>
</dbReference>
<dbReference type="Pfam" id="PF22516">
    <property type="entry name" value="PreP_C"/>
    <property type="match status" value="1"/>
</dbReference>
<dbReference type="Pfam" id="PF05193">
    <property type="entry name" value="Peptidase_M16_C"/>
    <property type="match status" value="1"/>
</dbReference>
<accession>A0ABV1BT80</accession>
<evidence type="ECO:0000259" key="1">
    <source>
        <dbReference type="SMART" id="SM01264"/>
    </source>
</evidence>
<reference evidence="2 3" key="1">
    <citation type="submission" date="2024-03" db="EMBL/GenBank/DDBJ databases">
        <title>Human intestinal bacterial collection.</title>
        <authorList>
            <person name="Pauvert C."/>
            <person name="Hitch T.C.A."/>
            <person name="Clavel T."/>
        </authorList>
    </citation>
    <scope>NUCLEOTIDE SEQUENCE [LARGE SCALE GENOMIC DNA]</scope>
    <source>
        <strain evidence="2 3">CLA-AA-H255</strain>
    </source>
</reference>
<dbReference type="Proteomes" id="UP001442364">
    <property type="component" value="Unassembled WGS sequence"/>
</dbReference>
<comment type="caution">
    <text evidence="2">The sequence shown here is derived from an EMBL/GenBank/DDBJ whole genome shotgun (WGS) entry which is preliminary data.</text>
</comment>
<dbReference type="SUPFAM" id="SSF63411">
    <property type="entry name" value="LuxS/MPP-like metallohydrolase"/>
    <property type="match status" value="4"/>
</dbReference>